<comment type="similarity">
    <text evidence="3 8">Belongs to the peptidase M17 family.</text>
</comment>
<dbReference type="RefSeq" id="WP_216415558.1">
    <property type="nucleotide sequence ID" value="NZ_JAHLQK010000002.1"/>
</dbReference>
<dbReference type="Proteomes" id="UP000779508">
    <property type="component" value="Unassembled WGS sequence"/>
</dbReference>
<feature type="active site" evidence="8">
    <location>
        <position position="280"/>
    </location>
</feature>
<dbReference type="InterPro" id="IPR008283">
    <property type="entry name" value="Peptidase_M17_N"/>
</dbReference>
<keyword evidence="6 8" id="KW-0378">Hydrolase</keyword>
<evidence type="ECO:0000256" key="3">
    <source>
        <dbReference type="ARBA" id="ARBA00009528"/>
    </source>
</evidence>
<feature type="binding site" evidence="8">
    <location>
        <position position="268"/>
    </location>
    <ligand>
        <name>Mn(2+)</name>
        <dbReference type="ChEBI" id="CHEBI:29035"/>
        <label>2</label>
    </ligand>
</feature>
<dbReference type="NCBIfam" id="NF002074">
    <property type="entry name" value="PRK00913.1-4"/>
    <property type="match status" value="1"/>
</dbReference>
<feature type="binding site" evidence="8">
    <location>
        <position position="350"/>
    </location>
    <ligand>
        <name>Mn(2+)</name>
        <dbReference type="ChEBI" id="CHEBI:29035"/>
        <label>1</label>
    </ligand>
</feature>
<comment type="catalytic activity">
    <reaction evidence="2 8">
        <text>Release of an N-terminal amino acid, preferentially leucine, but not glutamic or aspartic acids.</text>
        <dbReference type="EC" id="3.4.11.10"/>
    </reaction>
</comment>
<comment type="function">
    <text evidence="7 8">Presumably involved in the processing and regular turnover of intracellular proteins. Catalyzes the removal of unsubstituted N-terminal amino acids from various peptides.</text>
</comment>
<evidence type="ECO:0000256" key="4">
    <source>
        <dbReference type="ARBA" id="ARBA00022438"/>
    </source>
</evidence>
<dbReference type="InterPro" id="IPR000819">
    <property type="entry name" value="Peptidase_M17_C"/>
</dbReference>
<evidence type="ECO:0000256" key="1">
    <source>
        <dbReference type="ARBA" id="ARBA00000135"/>
    </source>
</evidence>
<keyword evidence="8" id="KW-0479">Metal-binding</keyword>
<evidence type="ECO:0000256" key="7">
    <source>
        <dbReference type="ARBA" id="ARBA00049972"/>
    </source>
</evidence>
<dbReference type="NCBIfam" id="NF002076">
    <property type="entry name" value="PRK00913.2-3"/>
    <property type="match status" value="1"/>
</dbReference>
<feature type="binding site" evidence="8">
    <location>
        <position position="291"/>
    </location>
    <ligand>
        <name>Mn(2+)</name>
        <dbReference type="ChEBI" id="CHEBI:29035"/>
        <label>2</label>
    </ligand>
</feature>
<feature type="domain" description="Cytosol aminopeptidase" evidence="9">
    <location>
        <begin position="348"/>
        <end position="355"/>
    </location>
</feature>
<dbReference type="CDD" id="cd00433">
    <property type="entry name" value="Peptidase_M17"/>
    <property type="match status" value="1"/>
</dbReference>
<feature type="binding site" evidence="8">
    <location>
        <position position="273"/>
    </location>
    <ligand>
        <name>Mn(2+)</name>
        <dbReference type="ChEBI" id="CHEBI:29035"/>
        <label>1</label>
    </ligand>
</feature>
<dbReference type="EMBL" id="JAHLQK010000002">
    <property type="protein sequence ID" value="MBU5676077.1"/>
    <property type="molecule type" value="Genomic_DNA"/>
</dbReference>
<evidence type="ECO:0000256" key="5">
    <source>
        <dbReference type="ARBA" id="ARBA00022670"/>
    </source>
</evidence>
<dbReference type="NCBIfam" id="NF002077">
    <property type="entry name" value="PRK00913.2-4"/>
    <property type="match status" value="1"/>
</dbReference>
<feature type="active site" evidence="8">
    <location>
        <position position="354"/>
    </location>
</feature>
<accession>A0ABS6G0Q0</accession>
<proteinExistence type="inferred from homology"/>
<comment type="catalytic activity">
    <reaction evidence="1 8">
        <text>Release of an N-terminal amino acid, Xaa-|-Yaa-, in which Xaa is preferably Leu, but may be other amino acids including Pro although not Arg or Lys, and Yaa may be Pro. Amino acid amides and methyl esters are also readily hydrolyzed, but rates on arylamides are exceedingly low.</text>
        <dbReference type="EC" id="3.4.11.1"/>
    </reaction>
</comment>
<dbReference type="HAMAP" id="MF_00181">
    <property type="entry name" value="Cytosol_peptidase_M17"/>
    <property type="match status" value="1"/>
</dbReference>
<dbReference type="NCBIfam" id="NF002083">
    <property type="entry name" value="PRK00913.3-5"/>
    <property type="match status" value="1"/>
</dbReference>
<dbReference type="PANTHER" id="PTHR11963">
    <property type="entry name" value="LEUCINE AMINOPEPTIDASE-RELATED"/>
    <property type="match status" value="1"/>
</dbReference>
<comment type="caution">
    <text evidence="10">The sequence shown here is derived from an EMBL/GenBank/DDBJ whole genome shotgun (WGS) entry which is preliminary data.</text>
</comment>
<evidence type="ECO:0000256" key="6">
    <source>
        <dbReference type="ARBA" id="ARBA00022801"/>
    </source>
</evidence>
<keyword evidence="4 8" id="KW-0031">Aminopeptidase</keyword>
<dbReference type="PANTHER" id="PTHR11963:SF23">
    <property type="entry name" value="CYTOSOL AMINOPEPTIDASE"/>
    <property type="match status" value="1"/>
</dbReference>
<evidence type="ECO:0000259" key="9">
    <source>
        <dbReference type="PROSITE" id="PS00631"/>
    </source>
</evidence>
<dbReference type="GO" id="GO:0004177">
    <property type="term" value="F:aminopeptidase activity"/>
    <property type="evidence" value="ECO:0007669"/>
    <property type="project" value="UniProtKB-KW"/>
</dbReference>
<dbReference type="EC" id="3.4.11.1" evidence="8"/>
<evidence type="ECO:0000313" key="11">
    <source>
        <dbReference type="Proteomes" id="UP000779508"/>
    </source>
</evidence>
<name>A0ABS6G0Q0_9FIRM</name>
<dbReference type="PROSITE" id="PS00631">
    <property type="entry name" value="CYTOSOL_AP"/>
    <property type="match status" value="1"/>
</dbReference>
<keyword evidence="8" id="KW-0464">Manganese</keyword>
<evidence type="ECO:0000256" key="2">
    <source>
        <dbReference type="ARBA" id="ARBA00000967"/>
    </source>
</evidence>
<comment type="cofactor">
    <cofactor evidence="8">
        <name>Mn(2+)</name>
        <dbReference type="ChEBI" id="CHEBI:29035"/>
    </cofactor>
    <text evidence="8">Binds 2 manganese ions per subunit.</text>
</comment>
<dbReference type="Pfam" id="PF02789">
    <property type="entry name" value="Peptidase_M17_N"/>
    <property type="match status" value="1"/>
</dbReference>
<dbReference type="InterPro" id="IPR023042">
    <property type="entry name" value="Peptidase_M17_leu_NH2_pept"/>
</dbReference>
<evidence type="ECO:0000313" key="10">
    <source>
        <dbReference type="EMBL" id="MBU5676077.1"/>
    </source>
</evidence>
<protein>
    <recommendedName>
        <fullName evidence="8">Probable cytosol aminopeptidase</fullName>
        <ecNumber evidence="8">3.4.11.1</ecNumber>
    </recommendedName>
    <alternativeName>
        <fullName evidence="8">Leucine aminopeptidase</fullName>
        <shortName evidence="8">LAP</shortName>
        <ecNumber evidence="8">3.4.11.10</ecNumber>
    </alternativeName>
    <alternativeName>
        <fullName evidence="8">Leucyl aminopeptidase</fullName>
    </alternativeName>
</protein>
<feature type="binding site" evidence="8">
    <location>
        <position position="352"/>
    </location>
    <ligand>
        <name>Mn(2+)</name>
        <dbReference type="ChEBI" id="CHEBI:29035"/>
        <label>1</label>
    </ligand>
</feature>
<evidence type="ECO:0000256" key="8">
    <source>
        <dbReference type="HAMAP-Rule" id="MF_00181"/>
    </source>
</evidence>
<feature type="binding site" evidence="8">
    <location>
        <position position="352"/>
    </location>
    <ligand>
        <name>Mn(2+)</name>
        <dbReference type="ChEBI" id="CHEBI:29035"/>
        <label>2</label>
    </ligand>
</feature>
<reference evidence="10 11" key="1">
    <citation type="submission" date="2021-06" db="EMBL/GenBank/DDBJ databases">
        <authorList>
            <person name="Sun Q."/>
            <person name="Li D."/>
        </authorList>
    </citation>
    <scope>NUCLEOTIDE SEQUENCE [LARGE SCALE GENOMIC DNA]</scope>
    <source>
        <strain evidence="10 11">MSJ-5</strain>
    </source>
</reference>
<feature type="binding site" evidence="8">
    <location>
        <position position="273"/>
    </location>
    <ligand>
        <name>Mn(2+)</name>
        <dbReference type="ChEBI" id="CHEBI:29035"/>
        <label>2</label>
    </ligand>
</feature>
<dbReference type="Pfam" id="PF00883">
    <property type="entry name" value="Peptidase_M17"/>
    <property type="match status" value="1"/>
</dbReference>
<keyword evidence="8" id="KW-0963">Cytoplasm</keyword>
<dbReference type="NCBIfam" id="NF002073">
    <property type="entry name" value="PRK00913.1-2"/>
    <property type="match status" value="1"/>
</dbReference>
<sequence length="500" mass="53370">MKVQVIKDQIKDVMTDAIIIGIYEGVKSLSSALHSIDEQLGGIISEMISNESFKGKEGETLLVHSLGKVPAKKILLLGLGQEENLKEDTIRRLVAKAVKEVEKVKATTVAIMPIGLDRNIAAEMVGQCIMEGAMLALYKFNKYKTTDKSGSELGIKELYILNEDVSANERLEKGIGVGEKLANGTIIARDLVNEPSNVLTPTAMANKAIEIANRHGLEVSILEREDMEKLGMGSFLGVTKGSEEPPKLIAIKYFGNKNNDEIIGLVGKGLTFDSGGISLKPGAGMDEMKNDMGGGASVLGAMDVIGALKPKVNVIGIVGACENMPSGKAYKPGDILTSMDGKTIEVLNTDAEGRLVLIDCITYAIQQGATKLVDLATLTGACIVALGNITTALISNNDDFVKQVEKAAENAGERVWQLPSFPEYKELIKSDIADLKNVGVRGAGTITAGLFLGEFVGERPWVHMDIAGTVMTSSDKGYNVKGATGVAVRTLYHLVKSMEK</sequence>
<dbReference type="InterPro" id="IPR011356">
    <property type="entry name" value="Leucine_aapep/pepB"/>
</dbReference>
<organism evidence="10 11">
    <name type="scientific">Alkaliphilus flagellatus</name>
    <dbReference type="NCBI Taxonomy" id="2841507"/>
    <lineage>
        <taxon>Bacteria</taxon>
        <taxon>Bacillati</taxon>
        <taxon>Bacillota</taxon>
        <taxon>Clostridia</taxon>
        <taxon>Peptostreptococcales</taxon>
        <taxon>Natronincolaceae</taxon>
        <taxon>Alkaliphilus</taxon>
    </lineage>
</organism>
<gene>
    <name evidence="8" type="primary">pepA</name>
    <name evidence="10" type="ORF">KQI88_06580</name>
</gene>
<keyword evidence="5 8" id="KW-0645">Protease</keyword>
<dbReference type="EC" id="3.4.11.10" evidence="8"/>
<comment type="subcellular location">
    <subcellularLocation>
        <location evidence="8">Cytoplasm</location>
    </subcellularLocation>
</comment>
<keyword evidence="11" id="KW-1185">Reference proteome</keyword>